<accession>A0A699KT04</accession>
<proteinExistence type="predicted"/>
<comment type="caution">
    <text evidence="2">The sequence shown here is derived from an EMBL/GenBank/DDBJ whole genome shotgun (WGS) entry which is preliminary data.</text>
</comment>
<name>A0A699KT04_TANCI</name>
<feature type="region of interest" description="Disordered" evidence="1">
    <location>
        <begin position="103"/>
        <end position="124"/>
    </location>
</feature>
<evidence type="ECO:0000256" key="1">
    <source>
        <dbReference type="SAM" id="MobiDB-lite"/>
    </source>
</evidence>
<sequence length="124" mass="14199">MDKCKTKLGYNVVPPPHTGNFMPPKPNLVYPSLDDIVDVNESVSESVVEKLTVECNEPKTVRKENGAPIIEDWVSKNEEEEEPKFQTVKPNFTKIEFVKPKINRKPIDQTRQDTYGSLRGNKRN</sequence>
<dbReference type="EMBL" id="BKCJ010537391">
    <property type="protein sequence ID" value="GFB03164.1"/>
    <property type="molecule type" value="Genomic_DNA"/>
</dbReference>
<dbReference type="AlphaFoldDB" id="A0A699KT04"/>
<evidence type="ECO:0000313" key="2">
    <source>
        <dbReference type="EMBL" id="GFB03164.1"/>
    </source>
</evidence>
<gene>
    <name evidence="2" type="ORF">Tci_675135</name>
</gene>
<protein>
    <submittedName>
        <fullName evidence="2">Uncharacterized protein</fullName>
    </submittedName>
</protein>
<organism evidence="2">
    <name type="scientific">Tanacetum cinerariifolium</name>
    <name type="common">Dalmatian daisy</name>
    <name type="synonym">Chrysanthemum cinerariifolium</name>
    <dbReference type="NCBI Taxonomy" id="118510"/>
    <lineage>
        <taxon>Eukaryota</taxon>
        <taxon>Viridiplantae</taxon>
        <taxon>Streptophyta</taxon>
        <taxon>Embryophyta</taxon>
        <taxon>Tracheophyta</taxon>
        <taxon>Spermatophyta</taxon>
        <taxon>Magnoliopsida</taxon>
        <taxon>eudicotyledons</taxon>
        <taxon>Gunneridae</taxon>
        <taxon>Pentapetalae</taxon>
        <taxon>asterids</taxon>
        <taxon>campanulids</taxon>
        <taxon>Asterales</taxon>
        <taxon>Asteraceae</taxon>
        <taxon>Asteroideae</taxon>
        <taxon>Anthemideae</taxon>
        <taxon>Anthemidinae</taxon>
        <taxon>Tanacetum</taxon>
    </lineage>
</organism>
<reference evidence="2" key="1">
    <citation type="journal article" date="2019" name="Sci. Rep.">
        <title>Draft genome of Tanacetum cinerariifolium, the natural source of mosquito coil.</title>
        <authorList>
            <person name="Yamashiro T."/>
            <person name="Shiraishi A."/>
            <person name="Satake H."/>
            <person name="Nakayama K."/>
        </authorList>
    </citation>
    <scope>NUCLEOTIDE SEQUENCE</scope>
</reference>